<sequence>MATDSALPSSVISRLRVRYAETDQMGVVYHANYLVWMEIGRTDYCRACGYAYRAMEAAGLRLVVAEARVRYLSPARYDDDIHITTRLLALRSRQVVFGYDIRRATDDTLLATGETTHLPTNHAGRIIRLPADIHAALSTGPTGQAA</sequence>
<dbReference type="InterPro" id="IPR006684">
    <property type="entry name" value="YbgC/YbaW"/>
</dbReference>
<dbReference type="CDD" id="cd00586">
    <property type="entry name" value="4HBT"/>
    <property type="match status" value="1"/>
</dbReference>
<keyword evidence="4" id="KW-1185">Reference proteome</keyword>
<dbReference type="EMBL" id="CP072642">
    <property type="protein sequence ID" value="QUV94064.1"/>
    <property type="molecule type" value="Genomic_DNA"/>
</dbReference>
<dbReference type="Proteomes" id="UP000677668">
    <property type="component" value="Chromosome 1"/>
</dbReference>
<name>A0ABX8B3J9_9BACT</name>
<evidence type="ECO:0000313" key="4">
    <source>
        <dbReference type="Proteomes" id="UP000677668"/>
    </source>
</evidence>
<dbReference type="InterPro" id="IPR029069">
    <property type="entry name" value="HotDog_dom_sf"/>
</dbReference>
<dbReference type="PROSITE" id="PS01328">
    <property type="entry name" value="4HBCOA_THIOESTERASE"/>
    <property type="match status" value="1"/>
</dbReference>
<dbReference type="NCBIfam" id="TIGR00051">
    <property type="entry name" value="YbgC/FadM family acyl-CoA thioesterase"/>
    <property type="match status" value="1"/>
</dbReference>
<dbReference type="PANTHER" id="PTHR31793">
    <property type="entry name" value="4-HYDROXYBENZOYL-COA THIOESTERASE FAMILY MEMBER"/>
    <property type="match status" value="1"/>
</dbReference>
<proteinExistence type="inferred from homology"/>
<dbReference type="RefSeq" id="WP_211422384.1">
    <property type="nucleotide sequence ID" value="NZ_CP072642.1"/>
</dbReference>
<dbReference type="InterPro" id="IPR050563">
    <property type="entry name" value="4-hydroxybenzoyl-CoA_TE"/>
</dbReference>
<keyword evidence="2" id="KW-0378">Hydrolase</keyword>
<dbReference type="PIRSF" id="PIRSF003230">
    <property type="entry name" value="YbgC"/>
    <property type="match status" value="1"/>
</dbReference>
<gene>
    <name evidence="3" type="ORF">J8C05_00960</name>
</gene>
<dbReference type="InterPro" id="IPR008272">
    <property type="entry name" value="HB-CoA_thioesterase_AS"/>
</dbReference>
<evidence type="ECO:0000256" key="2">
    <source>
        <dbReference type="ARBA" id="ARBA00022801"/>
    </source>
</evidence>
<dbReference type="Gene3D" id="3.10.129.10">
    <property type="entry name" value="Hotdog Thioesterase"/>
    <property type="match status" value="1"/>
</dbReference>
<protein>
    <submittedName>
        <fullName evidence="3">Acyl-CoA thioesterase</fullName>
    </submittedName>
</protein>
<comment type="similarity">
    <text evidence="1">Belongs to the 4-hydroxybenzoyl-CoA thioesterase family.</text>
</comment>
<evidence type="ECO:0000313" key="3">
    <source>
        <dbReference type="EMBL" id="QUV94064.1"/>
    </source>
</evidence>
<dbReference type="Pfam" id="PF13279">
    <property type="entry name" value="4HBT_2"/>
    <property type="match status" value="1"/>
</dbReference>
<dbReference type="PANTHER" id="PTHR31793:SF27">
    <property type="entry name" value="NOVEL THIOESTERASE SUPERFAMILY DOMAIN AND SAPOSIN A-TYPE DOMAIN CONTAINING PROTEIN (0610012H03RIK)"/>
    <property type="match status" value="1"/>
</dbReference>
<reference evidence="3 4" key="1">
    <citation type="submission" date="2021-03" db="EMBL/GenBank/DDBJ databases">
        <title>Genomic and phenotypic characterization of Chloracidobacterium isolates provides evidence for multiple species.</title>
        <authorList>
            <person name="Saini M.K."/>
            <person name="Costas A.M.G."/>
            <person name="Tank M."/>
            <person name="Bryant D.A."/>
        </authorList>
    </citation>
    <scope>NUCLEOTIDE SEQUENCE [LARGE SCALE GENOMIC DNA]</scope>
    <source>
        <strain evidence="3 4">N</strain>
    </source>
</reference>
<dbReference type="SUPFAM" id="SSF54637">
    <property type="entry name" value="Thioesterase/thiol ester dehydrase-isomerase"/>
    <property type="match status" value="1"/>
</dbReference>
<accession>A0ABX8B3J9</accession>
<organism evidence="3 4">
    <name type="scientific">Chloracidobacterium sp. N</name>
    <dbReference type="NCBI Taxonomy" id="2821540"/>
    <lineage>
        <taxon>Bacteria</taxon>
        <taxon>Pseudomonadati</taxon>
        <taxon>Acidobacteriota</taxon>
        <taxon>Terriglobia</taxon>
        <taxon>Terriglobales</taxon>
        <taxon>Acidobacteriaceae</taxon>
        <taxon>Chloracidobacterium</taxon>
        <taxon>Chloracidobacterium aggregatum</taxon>
    </lineage>
</organism>
<evidence type="ECO:0000256" key="1">
    <source>
        <dbReference type="ARBA" id="ARBA00005953"/>
    </source>
</evidence>